<evidence type="ECO:0000256" key="8">
    <source>
        <dbReference type="ARBA" id="ARBA00051875"/>
    </source>
</evidence>
<feature type="binding site" evidence="10">
    <location>
        <position position="69"/>
    </location>
    <ligand>
        <name>Mg(2+)</name>
        <dbReference type="ChEBI" id="CHEBI:18420"/>
    </ligand>
</feature>
<keyword evidence="6 10" id="KW-0460">Magnesium</keyword>
<dbReference type="InterPro" id="IPR002637">
    <property type="entry name" value="RdgB/HAM1"/>
</dbReference>
<dbReference type="GO" id="GO:0036222">
    <property type="term" value="F:XTP diphosphatase activity"/>
    <property type="evidence" value="ECO:0007669"/>
    <property type="project" value="UniProtKB-UniRule"/>
</dbReference>
<sequence length="189" mass="21732">MLKSVEVNVITSNENKFKELDSIAKKYNIKLKWINLPKFEVQSDSLEEIVRSSAVIAFNMIRSPLIVEDSGLFIEALNNFPGPYTNYVRRTLGLKGILKLMEGIQNRKAYFMTALCYVDEEVIRVFTGKVVGKISESIRGDKGFGFDPIFIPDGEERTFGEMNIEEKNKYSHRGKAFEEFIKFFLTYIS</sequence>
<keyword evidence="7 10" id="KW-0546">Nucleotide metabolism</keyword>
<dbReference type="CDD" id="cd00515">
    <property type="entry name" value="HAM1"/>
    <property type="match status" value="1"/>
</dbReference>
<dbReference type="InterPro" id="IPR029001">
    <property type="entry name" value="ITPase-like_fam"/>
</dbReference>
<dbReference type="FunFam" id="3.90.950.10:FF:000001">
    <property type="entry name" value="dITP/XTP pyrophosphatase"/>
    <property type="match status" value="1"/>
</dbReference>
<dbReference type="OrthoDB" id="372108at2157"/>
<dbReference type="AlphaFoldDB" id="A0A650CE05"/>
<dbReference type="GO" id="GO:0009117">
    <property type="term" value="P:nucleotide metabolic process"/>
    <property type="evidence" value="ECO:0007669"/>
    <property type="project" value="UniProtKB-KW"/>
</dbReference>
<feature type="binding site" evidence="10">
    <location>
        <begin position="144"/>
        <end position="147"/>
    </location>
    <ligand>
        <name>substrate</name>
    </ligand>
</feature>
<comment type="function">
    <text evidence="10">Pyrophosphatase that catalyzes the hydrolysis of nucleoside triphosphates to their monophosphate derivatives, with a high preference for the non-canonical purine nucleotides XTP (xanthosine triphosphate), dITP (deoxyinosine triphosphate) and ITP. Seems to function as a house-cleaning enzyme that removes non-canonical purine nucleotides from the nucleotide pool, thus preventing their incorporation into DNA/RNA and avoiding chromosomal lesions.</text>
</comment>
<dbReference type="GO" id="GO:0009146">
    <property type="term" value="P:purine nucleoside triphosphate catabolic process"/>
    <property type="evidence" value="ECO:0007669"/>
    <property type="project" value="UniProtKB-UniRule"/>
</dbReference>
<evidence type="ECO:0000313" key="13">
    <source>
        <dbReference type="EMBL" id="QGR16012.1"/>
    </source>
</evidence>
<evidence type="ECO:0000256" key="10">
    <source>
        <dbReference type="HAMAP-Rule" id="MF_01405"/>
    </source>
</evidence>
<dbReference type="EC" id="3.6.1.66" evidence="10"/>
<dbReference type="Gene3D" id="3.90.950.10">
    <property type="match status" value="1"/>
</dbReference>
<evidence type="ECO:0000256" key="9">
    <source>
        <dbReference type="ARBA" id="ARBA00052017"/>
    </source>
</evidence>
<comment type="catalytic activity">
    <reaction evidence="10">
        <text>ITP + H2O = IMP + diphosphate + H(+)</text>
        <dbReference type="Rhea" id="RHEA:29399"/>
        <dbReference type="ChEBI" id="CHEBI:15377"/>
        <dbReference type="ChEBI" id="CHEBI:15378"/>
        <dbReference type="ChEBI" id="CHEBI:33019"/>
        <dbReference type="ChEBI" id="CHEBI:58053"/>
        <dbReference type="ChEBI" id="CHEBI:61402"/>
        <dbReference type="EC" id="3.6.1.66"/>
    </reaction>
</comment>
<keyword evidence="4 10" id="KW-0547">Nucleotide-binding</keyword>
<evidence type="ECO:0000256" key="7">
    <source>
        <dbReference type="ARBA" id="ARBA00023080"/>
    </source>
</evidence>
<evidence type="ECO:0000256" key="3">
    <source>
        <dbReference type="ARBA" id="ARBA00022723"/>
    </source>
</evidence>
<evidence type="ECO:0000256" key="4">
    <source>
        <dbReference type="ARBA" id="ARBA00022741"/>
    </source>
</evidence>
<comment type="catalytic activity">
    <reaction evidence="9 10">
        <text>XTP + H2O = XMP + diphosphate + H(+)</text>
        <dbReference type="Rhea" id="RHEA:28610"/>
        <dbReference type="ChEBI" id="CHEBI:15377"/>
        <dbReference type="ChEBI" id="CHEBI:15378"/>
        <dbReference type="ChEBI" id="CHEBI:33019"/>
        <dbReference type="ChEBI" id="CHEBI:57464"/>
        <dbReference type="ChEBI" id="CHEBI:61314"/>
        <dbReference type="EC" id="3.6.1.66"/>
    </reaction>
</comment>
<feature type="binding site" evidence="10">
    <location>
        <position position="70"/>
    </location>
    <ligand>
        <name>substrate</name>
    </ligand>
</feature>
<keyword evidence="3 10" id="KW-0479">Metal-binding</keyword>
<dbReference type="GO" id="GO:0035870">
    <property type="term" value="F:dITP diphosphatase activity"/>
    <property type="evidence" value="ECO:0007669"/>
    <property type="project" value="UniProtKB-UniRule"/>
</dbReference>
<proteinExistence type="inferred from homology"/>
<dbReference type="NCBIfam" id="NF011396">
    <property type="entry name" value="PRK14821.1"/>
    <property type="match status" value="1"/>
</dbReference>
<feature type="binding site" evidence="10">
    <location>
        <position position="167"/>
    </location>
    <ligand>
        <name>substrate</name>
    </ligand>
</feature>
<dbReference type="Pfam" id="PF01725">
    <property type="entry name" value="Ham1p_like"/>
    <property type="match status" value="1"/>
</dbReference>
<dbReference type="KEGG" id="soh:D1869_01550"/>
<dbReference type="RefSeq" id="WP_156013623.1">
    <property type="nucleotide sequence ID" value="NZ_AP031374.1"/>
</dbReference>
<name>A0A650CE05_SULOH</name>
<evidence type="ECO:0000313" key="15">
    <source>
        <dbReference type="Proteomes" id="UP000582213"/>
    </source>
</evidence>
<evidence type="ECO:0000256" key="6">
    <source>
        <dbReference type="ARBA" id="ARBA00022842"/>
    </source>
</evidence>
<evidence type="ECO:0000256" key="2">
    <source>
        <dbReference type="ARBA" id="ARBA00011738"/>
    </source>
</evidence>
<dbReference type="GO" id="GO:0017111">
    <property type="term" value="F:ribonucleoside triphosphate phosphatase activity"/>
    <property type="evidence" value="ECO:0007669"/>
    <property type="project" value="InterPro"/>
</dbReference>
<comment type="cofactor">
    <cofactor evidence="10">
        <name>Mg(2+)</name>
        <dbReference type="ChEBI" id="CHEBI:18420"/>
    </cofactor>
    <text evidence="10">Binds 1 Mg(2+) ion per subunit.</text>
</comment>
<keyword evidence="14" id="KW-1185">Reference proteome</keyword>
<evidence type="ECO:0000256" key="1">
    <source>
        <dbReference type="ARBA" id="ARBA00008023"/>
    </source>
</evidence>
<comment type="catalytic activity">
    <reaction evidence="8 10">
        <text>dITP + H2O = dIMP + diphosphate + H(+)</text>
        <dbReference type="Rhea" id="RHEA:28342"/>
        <dbReference type="ChEBI" id="CHEBI:15377"/>
        <dbReference type="ChEBI" id="CHEBI:15378"/>
        <dbReference type="ChEBI" id="CHEBI:33019"/>
        <dbReference type="ChEBI" id="CHEBI:61194"/>
        <dbReference type="ChEBI" id="CHEBI:61382"/>
        <dbReference type="EC" id="3.6.1.66"/>
    </reaction>
</comment>
<protein>
    <recommendedName>
        <fullName evidence="10">dITP/XTP pyrophosphatase</fullName>
        <ecNumber evidence="10">3.6.1.66</ecNumber>
    </recommendedName>
    <alternativeName>
        <fullName evidence="10">Non-canonical purine NTP pyrophosphatase</fullName>
    </alternativeName>
    <alternativeName>
        <fullName evidence="10">Non-standard purine NTP pyrophosphatase</fullName>
    </alternativeName>
    <alternativeName>
        <fullName evidence="10">Nucleoside-triphosphate diphosphatase</fullName>
    </alternativeName>
    <alternativeName>
        <fullName evidence="10">Nucleoside-triphosphate pyrophosphatase</fullName>
        <shortName evidence="10">NTPase</shortName>
    </alternativeName>
</protein>
<evidence type="ECO:0000256" key="11">
    <source>
        <dbReference type="RuleBase" id="RU003781"/>
    </source>
</evidence>
<reference evidence="12 15" key="2">
    <citation type="submission" date="2020-08" db="EMBL/GenBank/DDBJ databases">
        <title>Genomic Encyclopedia of Type Strains, Phase IV (KMG-IV): sequencing the most valuable type-strain genomes for metagenomic binning, comparative biology and taxonomic classification.</title>
        <authorList>
            <person name="Goeker M."/>
        </authorList>
    </citation>
    <scope>NUCLEOTIDE SEQUENCE [LARGE SCALE GENOMIC DNA]</scope>
    <source>
        <strain evidence="12 15">DSM 12421</strain>
    </source>
</reference>
<comment type="similarity">
    <text evidence="1 10 11">Belongs to the HAM1 NTPase family.</text>
</comment>
<organism evidence="13 14">
    <name type="scientific">Sulfurisphaera ohwakuensis</name>
    <dbReference type="NCBI Taxonomy" id="69656"/>
    <lineage>
        <taxon>Archaea</taxon>
        <taxon>Thermoproteota</taxon>
        <taxon>Thermoprotei</taxon>
        <taxon>Sulfolobales</taxon>
        <taxon>Sulfolobaceae</taxon>
        <taxon>Sulfurisphaera</taxon>
    </lineage>
</organism>
<dbReference type="EMBL" id="JACHFY010000002">
    <property type="protein sequence ID" value="MBB5253065.1"/>
    <property type="molecule type" value="Genomic_DNA"/>
</dbReference>
<dbReference type="GO" id="GO:0005737">
    <property type="term" value="C:cytoplasm"/>
    <property type="evidence" value="ECO:0007669"/>
    <property type="project" value="TreeGrafter"/>
</dbReference>
<dbReference type="SUPFAM" id="SSF52972">
    <property type="entry name" value="ITPase-like"/>
    <property type="match status" value="1"/>
</dbReference>
<dbReference type="GeneID" id="95643541"/>
<dbReference type="PANTHER" id="PTHR11067">
    <property type="entry name" value="INOSINE TRIPHOSPHATE PYROPHOSPHATASE/HAM1 PROTEIN"/>
    <property type="match status" value="1"/>
</dbReference>
<feature type="binding site" evidence="10">
    <location>
        <begin position="172"/>
        <end position="173"/>
    </location>
    <ligand>
        <name>substrate</name>
    </ligand>
</feature>
<dbReference type="Proteomes" id="UP000582213">
    <property type="component" value="Unassembled WGS sequence"/>
</dbReference>
<evidence type="ECO:0000313" key="12">
    <source>
        <dbReference type="EMBL" id="MBB5253065.1"/>
    </source>
</evidence>
<dbReference type="InterPro" id="IPR020922">
    <property type="entry name" value="dITP/XTP_pyrophosphatase"/>
</dbReference>
<evidence type="ECO:0000256" key="5">
    <source>
        <dbReference type="ARBA" id="ARBA00022801"/>
    </source>
</evidence>
<dbReference type="Proteomes" id="UP000427373">
    <property type="component" value="Chromosome"/>
</dbReference>
<evidence type="ECO:0000313" key="14">
    <source>
        <dbReference type="Proteomes" id="UP000427373"/>
    </source>
</evidence>
<feature type="active site" description="Proton acceptor" evidence="10">
    <location>
        <position position="69"/>
    </location>
</feature>
<dbReference type="GO" id="GO:0046872">
    <property type="term" value="F:metal ion binding"/>
    <property type="evidence" value="ECO:0007669"/>
    <property type="project" value="UniProtKB-KW"/>
</dbReference>
<accession>A0A650CE05</accession>
<feature type="binding site" evidence="10">
    <location>
        <begin position="11"/>
        <end position="16"/>
    </location>
    <ligand>
        <name>substrate</name>
    </ligand>
</feature>
<feature type="binding site" evidence="10">
    <location>
        <position position="40"/>
    </location>
    <ligand>
        <name>Mg(2+)</name>
        <dbReference type="ChEBI" id="CHEBI:18420"/>
    </ligand>
</feature>
<reference evidence="13 14" key="1">
    <citation type="submission" date="2019-10" db="EMBL/GenBank/DDBJ databases">
        <title>Genome Sequences from Six Type Strain Members of the Archaeal Family Sulfolobaceae: Acidianus ambivalens, Acidianus infernus, Metallosphaera prunae, Stygiolobus azoricus, Sulfolobus metallicus, and Sulfurisphaera ohwakuensis.</title>
        <authorList>
            <person name="Counts J.A."/>
            <person name="Kelly R.M."/>
        </authorList>
    </citation>
    <scope>NUCLEOTIDE SEQUENCE [LARGE SCALE GENOMIC DNA]</scope>
    <source>
        <strain evidence="13 14">TA-1</strain>
    </source>
</reference>
<dbReference type="EMBL" id="CP045484">
    <property type="protein sequence ID" value="QGR16012.1"/>
    <property type="molecule type" value="Genomic_DNA"/>
</dbReference>
<dbReference type="NCBIfam" id="TIGR00042">
    <property type="entry name" value="RdgB/HAM1 family non-canonical purine NTP pyrophosphatase"/>
    <property type="match status" value="1"/>
</dbReference>
<dbReference type="GO" id="GO:0036220">
    <property type="term" value="F:ITP diphosphatase activity"/>
    <property type="evidence" value="ECO:0007669"/>
    <property type="project" value="UniProtKB-UniRule"/>
</dbReference>
<comment type="subunit">
    <text evidence="2 10">Homodimer.</text>
</comment>
<gene>
    <name evidence="13" type="ORF">D1869_01550</name>
    <name evidence="12" type="ORF">HNQ62_000798</name>
</gene>
<dbReference type="HAMAP" id="MF_01405">
    <property type="entry name" value="Non_canon_purine_NTPase"/>
    <property type="match status" value="1"/>
</dbReference>
<keyword evidence="5 10" id="KW-0378">Hydrolase</keyword>
<dbReference type="GO" id="GO:0000166">
    <property type="term" value="F:nucleotide binding"/>
    <property type="evidence" value="ECO:0007669"/>
    <property type="project" value="UniProtKB-KW"/>
</dbReference>
<dbReference type="PANTHER" id="PTHR11067:SF9">
    <property type="entry name" value="INOSINE TRIPHOSPHATE PYROPHOSPHATASE"/>
    <property type="match status" value="1"/>
</dbReference>